<keyword evidence="1" id="KW-0344">Guanine-nucleotide releasing factor</keyword>
<evidence type="ECO:0000256" key="3">
    <source>
        <dbReference type="PROSITE-ProRule" id="PRU00235"/>
    </source>
</evidence>
<dbReference type="OrthoDB" id="61110at2759"/>
<evidence type="ECO:0000313" key="7">
    <source>
        <dbReference type="Proteomes" id="UP000054007"/>
    </source>
</evidence>
<dbReference type="STRING" id="1314674.A0A0D7BA07"/>
<dbReference type="InterPro" id="IPR000408">
    <property type="entry name" value="Reg_chr_condens"/>
</dbReference>
<dbReference type="Pfam" id="PF25390">
    <property type="entry name" value="WD40_RLD"/>
    <property type="match status" value="1"/>
</dbReference>
<evidence type="ECO:0000259" key="5">
    <source>
        <dbReference type="Pfam" id="PF25390"/>
    </source>
</evidence>
<evidence type="ECO:0000256" key="2">
    <source>
        <dbReference type="ARBA" id="ARBA00022737"/>
    </source>
</evidence>
<dbReference type="Proteomes" id="UP000054007">
    <property type="component" value="Unassembled WGS sequence"/>
</dbReference>
<keyword evidence="7" id="KW-1185">Reference proteome</keyword>
<proteinExistence type="predicted"/>
<protein>
    <submittedName>
        <fullName evidence="6">RCC1/BLIP-II protein</fullName>
    </submittedName>
</protein>
<organism evidence="6 7">
    <name type="scientific">Cylindrobasidium torrendii FP15055 ss-10</name>
    <dbReference type="NCBI Taxonomy" id="1314674"/>
    <lineage>
        <taxon>Eukaryota</taxon>
        <taxon>Fungi</taxon>
        <taxon>Dikarya</taxon>
        <taxon>Basidiomycota</taxon>
        <taxon>Agaricomycotina</taxon>
        <taxon>Agaricomycetes</taxon>
        <taxon>Agaricomycetidae</taxon>
        <taxon>Agaricales</taxon>
        <taxon>Marasmiineae</taxon>
        <taxon>Physalacriaceae</taxon>
        <taxon>Cylindrobasidium</taxon>
    </lineage>
</organism>
<dbReference type="SUPFAM" id="SSF50985">
    <property type="entry name" value="RCC1/BLIP-II"/>
    <property type="match status" value="1"/>
</dbReference>
<feature type="repeat" description="RCC1" evidence="3">
    <location>
        <begin position="455"/>
        <end position="509"/>
    </location>
</feature>
<accession>A0A0D7BA07</accession>
<dbReference type="Gene3D" id="2.130.10.30">
    <property type="entry name" value="Regulator of chromosome condensation 1/beta-lactamase-inhibitor protein II"/>
    <property type="match status" value="1"/>
</dbReference>
<dbReference type="PROSITE" id="PS00626">
    <property type="entry name" value="RCC1_2"/>
    <property type="match status" value="3"/>
</dbReference>
<feature type="domain" description="RCC1-like" evidence="5">
    <location>
        <begin position="67"/>
        <end position="505"/>
    </location>
</feature>
<reference evidence="6 7" key="1">
    <citation type="journal article" date="2015" name="Fungal Genet. Biol.">
        <title>Evolution of novel wood decay mechanisms in Agaricales revealed by the genome sequences of Fistulina hepatica and Cylindrobasidium torrendii.</title>
        <authorList>
            <person name="Floudas D."/>
            <person name="Held B.W."/>
            <person name="Riley R."/>
            <person name="Nagy L.G."/>
            <person name="Koehler G."/>
            <person name="Ransdell A.S."/>
            <person name="Younus H."/>
            <person name="Chow J."/>
            <person name="Chiniquy J."/>
            <person name="Lipzen A."/>
            <person name="Tritt A."/>
            <person name="Sun H."/>
            <person name="Haridas S."/>
            <person name="LaButti K."/>
            <person name="Ohm R.A."/>
            <person name="Kues U."/>
            <person name="Blanchette R.A."/>
            <person name="Grigoriev I.V."/>
            <person name="Minto R.E."/>
            <person name="Hibbett D.S."/>
        </authorList>
    </citation>
    <scope>NUCLEOTIDE SEQUENCE [LARGE SCALE GENOMIC DNA]</scope>
    <source>
        <strain evidence="6 7">FP15055 ss-10</strain>
    </source>
</reference>
<sequence>MLRTRSHARPLSSRSAKYLGGTPAQDLKNGKKRKLAHDDEEPEPKRTRVIVSNSVPLLRGADAPTTLFVHGAGGSGQLGLGPEVMEDVGRPRLNTTFQRGIQTVACGGMHSLLIDGEGKLWSWGSNDDLALGRPTEAIEGKDPDELEASPSLVEGLDDNFIAVGADAGDCMSVAIGSEGQLRVWGTFRSEDGKSSFDGKQKRTQTPQSYTALSRHRICQVSCGGSHIIALTTEGTVFTWGMGERGEIGRPADNWTTALQPEALALGRITAICAGSHQSFAVDAEGVVYAWGLNHMHQLGLGRDTPFIGLPTPIESLHPLYHNGAKVVSISCGEFHTLFLFDNGELWACGRCDEDAIGLAPDHPSMTAVLKQHAEELPALKQRLASKTGTSLDDPQIANLKVDLHIRQPARIAFPPPPSSTDPAPPLPAYAAGFSSTRIRYITTGPRYSLACAEDGALYAWGVGTSAQLGLGANTETAATPTRVRSKALNDYNAFEVAAGGQHVLVSASRMAELAAE</sequence>
<dbReference type="EMBL" id="KN880538">
    <property type="protein sequence ID" value="KIY66994.1"/>
    <property type="molecule type" value="Genomic_DNA"/>
</dbReference>
<dbReference type="InterPro" id="IPR009091">
    <property type="entry name" value="RCC1/BLIP-II"/>
</dbReference>
<feature type="repeat" description="RCC1" evidence="3">
    <location>
        <begin position="65"/>
        <end position="117"/>
    </location>
</feature>
<dbReference type="PANTHER" id="PTHR45982">
    <property type="entry name" value="REGULATOR OF CHROMOSOME CONDENSATION"/>
    <property type="match status" value="1"/>
</dbReference>
<keyword evidence="2" id="KW-0677">Repeat</keyword>
<feature type="repeat" description="RCC1" evidence="3">
    <location>
        <begin position="179"/>
        <end position="233"/>
    </location>
</feature>
<dbReference type="InterPro" id="IPR058923">
    <property type="entry name" value="RCC1-like_dom"/>
</dbReference>
<dbReference type="GO" id="GO:0005737">
    <property type="term" value="C:cytoplasm"/>
    <property type="evidence" value="ECO:0007669"/>
    <property type="project" value="TreeGrafter"/>
</dbReference>
<dbReference type="AlphaFoldDB" id="A0A0D7BA07"/>
<evidence type="ECO:0000256" key="4">
    <source>
        <dbReference type="SAM" id="MobiDB-lite"/>
    </source>
</evidence>
<dbReference type="PANTHER" id="PTHR45982:SF1">
    <property type="entry name" value="REGULATOR OF CHROMOSOME CONDENSATION"/>
    <property type="match status" value="1"/>
</dbReference>
<feature type="repeat" description="RCC1" evidence="3">
    <location>
        <begin position="118"/>
        <end position="178"/>
    </location>
</feature>
<feature type="repeat" description="RCC1" evidence="3">
    <location>
        <begin position="234"/>
        <end position="284"/>
    </location>
</feature>
<dbReference type="PRINTS" id="PR00633">
    <property type="entry name" value="RCCNDNSATION"/>
</dbReference>
<dbReference type="GO" id="GO:0005085">
    <property type="term" value="F:guanyl-nucleotide exchange factor activity"/>
    <property type="evidence" value="ECO:0007669"/>
    <property type="project" value="TreeGrafter"/>
</dbReference>
<gene>
    <name evidence="6" type="ORF">CYLTODRAFT_397889</name>
</gene>
<evidence type="ECO:0000256" key="1">
    <source>
        <dbReference type="ARBA" id="ARBA00022658"/>
    </source>
</evidence>
<dbReference type="PROSITE" id="PS50012">
    <property type="entry name" value="RCC1_3"/>
    <property type="match status" value="6"/>
</dbReference>
<feature type="region of interest" description="Disordered" evidence="4">
    <location>
        <begin position="1"/>
        <end position="46"/>
    </location>
</feature>
<dbReference type="PROSITE" id="PS00625">
    <property type="entry name" value="RCC1_1"/>
    <property type="match status" value="1"/>
</dbReference>
<dbReference type="InterPro" id="IPR051553">
    <property type="entry name" value="Ran_GTPase-activating"/>
</dbReference>
<feature type="repeat" description="RCC1" evidence="3">
    <location>
        <begin position="285"/>
        <end position="342"/>
    </location>
</feature>
<evidence type="ECO:0000313" key="6">
    <source>
        <dbReference type="EMBL" id="KIY66994.1"/>
    </source>
</evidence>
<name>A0A0D7BA07_9AGAR</name>